<protein>
    <submittedName>
        <fullName evidence="1">Uncharacterized protein</fullName>
    </submittedName>
</protein>
<dbReference type="EMBL" id="QRNO01000096">
    <property type="protein sequence ID" value="RHK47192.1"/>
    <property type="molecule type" value="Genomic_DNA"/>
</dbReference>
<reference evidence="1 2" key="1">
    <citation type="submission" date="2018-08" db="EMBL/GenBank/DDBJ databases">
        <title>A genome reference for cultivated species of the human gut microbiota.</title>
        <authorList>
            <person name="Zou Y."/>
            <person name="Xue W."/>
            <person name="Luo G."/>
        </authorList>
    </citation>
    <scope>NUCLEOTIDE SEQUENCE [LARGE SCALE GENOMIC DNA]</scope>
    <source>
        <strain evidence="1 2">AF42-9</strain>
    </source>
</reference>
<sequence length="116" mass="12936">MSIRQMLRGFMKLDLVWEKKIASKHSRESPNMDIGKLIQPIDKDSEILLSTTLSTQMLLCQTYSEAVLWEIIAVAVTVLHQGNAQAVEVQVSAVAVVARNDIGKKSDNTRVIQQKS</sequence>
<comment type="caution">
    <text evidence="1">The sequence shown here is derived from an EMBL/GenBank/DDBJ whole genome shotgun (WGS) entry which is preliminary data.</text>
</comment>
<evidence type="ECO:0000313" key="2">
    <source>
        <dbReference type="Proteomes" id="UP000286598"/>
    </source>
</evidence>
<dbReference type="AlphaFoldDB" id="A0A3R6J7Q8"/>
<proteinExistence type="predicted"/>
<gene>
    <name evidence="1" type="ORF">DW060_12480</name>
</gene>
<dbReference type="Proteomes" id="UP000286598">
    <property type="component" value="Unassembled WGS sequence"/>
</dbReference>
<organism evidence="1 2">
    <name type="scientific">Leyella stercorea</name>
    <dbReference type="NCBI Taxonomy" id="363265"/>
    <lineage>
        <taxon>Bacteria</taxon>
        <taxon>Pseudomonadati</taxon>
        <taxon>Bacteroidota</taxon>
        <taxon>Bacteroidia</taxon>
        <taxon>Bacteroidales</taxon>
        <taxon>Prevotellaceae</taxon>
        <taxon>Leyella</taxon>
    </lineage>
</organism>
<keyword evidence="2" id="KW-1185">Reference proteome</keyword>
<name>A0A3R6J7Q8_9BACT</name>
<accession>A0A3R6J7Q8</accession>
<evidence type="ECO:0000313" key="1">
    <source>
        <dbReference type="EMBL" id="RHK47192.1"/>
    </source>
</evidence>